<dbReference type="AlphaFoldDB" id="A0A9W6YJC6"/>
<reference evidence="1" key="1">
    <citation type="submission" date="2023-04" db="EMBL/GenBank/DDBJ databases">
        <title>Phytophthora lilii NBRC 32176.</title>
        <authorList>
            <person name="Ichikawa N."/>
            <person name="Sato H."/>
            <person name="Tonouchi N."/>
        </authorList>
    </citation>
    <scope>NUCLEOTIDE SEQUENCE</scope>
    <source>
        <strain evidence="1">NBRC 32176</strain>
    </source>
</reference>
<evidence type="ECO:0000313" key="2">
    <source>
        <dbReference type="Proteomes" id="UP001165083"/>
    </source>
</evidence>
<organism evidence="1 2">
    <name type="scientific">Phytophthora lilii</name>
    <dbReference type="NCBI Taxonomy" id="2077276"/>
    <lineage>
        <taxon>Eukaryota</taxon>
        <taxon>Sar</taxon>
        <taxon>Stramenopiles</taxon>
        <taxon>Oomycota</taxon>
        <taxon>Peronosporomycetes</taxon>
        <taxon>Peronosporales</taxon>
        <taxon>Peronosporaceae</taxon>
        <taxon>Phytophthora</taxon>
    </lineage>
</organism>
<comment type="caution">
    <text evidence="1">The sequence shown here is derived from an EMBL/GenBank/DDBJ whole genome shotgun (WGS) entry which is preliminary data.</text>
</comment>
<gene>
    <name evidence="1" type="ORF">Plil01_001889500</name>
</gene>
<proteinExistence type="predicted"/>
<dbReference type="EMBL" id="BSXW01012743">
    <property type="protein sequence ID" value="GMF66534.1"/>
    <property type="molecule type" value="Genomic_DNA"/>
</dbReference>
<dbReference type="Proteomes" id="UP001165083">
    <property type="component" value="Unassembled WGS sequence"/>
</dbReference>
<name>A0A9W6YJC6_9STRA</name>
<accession>A0A9W6YJC6</accession>
<protein>
    <submittedName>
        <fullName evidence="1">Unnamed protein product</fullName>
    </submittedName>
</protein>
<sequence length="120" mass="13950">MWTSESVDFHHERRSKRFSTTSPSLSFGQLPCIISRHIRHIGDPQRCAIQHVFTLRICHSSTMATPLGPILKHSDNFWSDHAASEHHHPKWNKSSFVDEEARLLAKCWMDQRTDLLHVLV</sequence>
<keyword evidence="2" id="KW-1185">Reference proteome</keyword>
<evidence type="ECO:0000313" key="1">
    <source>
        <dbReference type="EMBL" id="GMF66534.1"/>
    </source>
</evidence>